<dbReference type="EMBL" id="VSWD01000012">
    <property type="protein sequence ID" value="KAK3086366.1"/>
    <property type="molecule type" value="Genomic_DNA"/>
</dbReference>
<dbReference type="InterPro" id="IPR046401">
    <property type="entry name" value="FITM1/2"/>
</dbReference>
<evidence type="ECO:0000256" key="3">
    <source>
        <dbReference type="ARBA" id="ARBA00022801"/>
    </source>
</evidence>
<evidence type="ECO:0000256" key="2">
    <source>
        <dbReference type="ARBA" id="ARBA00022692"/>
    </source>
</evidence>
<comment type="caution">
    <text evidence="10">The sequence shown here is derived from an EMBL/GenBank/DDBJ whole genome shotgun (WGS) entry which is preliminary data.</text>
</comment>
<keyword evidence="6" id="KW-0443">Lipid metabolism</keyword>
<comment type="subcellular location">
    <subcellularLocation>
        <location evidence="1">Endoplasmic reticulum membrane</location>
        <topology evidence="1">Multi-pass membrane protein</topology>
    </subcellularLocation>
</comment>
<evidence type="ECO:0000313" key="10">
    <source>
        <dbReference type="EMBL" id="KAK3086366.1"/>
    </source>
</evidence>
<name>A0AA88XJ73_PINIB</name>
<dbReference type="GO" id="GO:0005789">
    <property type="term" value="C:endoplasmic reticulum membrane"/>
    <property type="evidence" value="ECO:0007669"/>
    <property type="project" value="UniProtKB-SubCell"/>
</dbReference>
<feature type="compositionally biased region" description="Basic and acidic residues" evidence="8">
    <location>
        <begin position="19"/>
        <end position="35"/>
    </location>
</feature>
<evidence type="ECO:0000256" key="9">
    <source>
        <dbReference type="SAM" id="Phobius"/>
    </source>
</evidence>
<keyword evidence="4" id="KW-0256">Endoplasmic reticulum</keyword>
<gene>
    <name evidence="10" type="ORF">FSP39_017451</name>
</gene>
<dbReference type="InterPro" id="IPR019388">
    <property type="entry name" value="FIT"/>
</dbReference>
<keyword evidence="7 9" id="KW-0472">Membrane</keyword>
<evidence type="ECO:0000256" key="7">
    <source>
        <dbReference type="ARBA" id="ARBA00023136"/>
    </source>
</evidence>
<protein>
    <submittedName>
        <fullName evidence="10">Uncharacterized protein</fullName>
    </submittedName>
</protein>
<dbReference type="GO" id="GO:0008654">
    <property type="term" value="P:phospholipid biosynthetic process"/>
    <property type="evidence" value="ECO:0007669"/>
    <property type="project" value="TreeGrafter"/>
</dbReference>
<reference evidence="10" key="1">
    <citation type="submission" date="2019-08" db="EMBL/GenBank/DDBJ databases">
        <title>The improved chromosome-level genome for the pearl oyster Pinctada fucata martensii using PacBio sequencing and Hi-C.</title>
        <authorList>
            <person name="Zheng Z."/>
        </authorList>
    </citation>
    <scope>NUCLEOTIDE SEQUENCE</scope>
    <source>
        <strain evidence="10">ZZ-2019</strain>
        <tissue evidence="10">Adductor muscle</tissue>
    </source>
</reference>
<evidence type="ECO:0000256" key="5">
    <source>
        <dbReference type="ARBA" id="ARBA00022989"/>
    </source>
</evidence>
<dbReference type="GO" id="GO:0034389">
    <property type="term" value="P:lipid droplet organization"/>
    <property type="evidence" value="ECO:0007669"/>
    <property type="project" value="InterPro"/>
</dbReference>
<feature type="transmembrane region" description="Helical" evidence="9">
    <location>
        <begin position="283"/>
        <end position="301"/>
    </location>
</feature>
<feature type="transmembrane region" description="Helical" evidence="9">
    <location>
        <begin position="136"/>
        <end position="156"/>
    </location>
</feature>
<dbReference type="GO" id="GO:0019915">
    <property type="term" value="P:lipid storage"/>
    <property type="evidence" value="ECO:0007669"/>
    <property type="project" value="InterPro"/>
</dbReference>
<dbReference type="Pfam" id="PF10261">
    <property type="entry name" value="FIT"/>
    <property type="match status" value="2"/>
</dbReference>
<organism evidence="10 11">
    <name type="scientific">Pinctada imbricata</name>
    <name type="common">Atlantic pearl-oyster</name>
    <name type="synonym">Pinctada martensii</name>
    <dbReference type="NCBI Taxonomy" id="66713"/>
    <lineage>
        <taxon>Eukaryota</taxon>
        <taxon>Metazoa</taxon>
        <taxon>Spiralia</taxon>
        <taxon>Lophotrochozoa</taxon>
        <taxon>Mollusca</taxon>
        <taxon>Bivalvia</taxon>
        <taxon>Autobranchia</taxon>
        <taxon>Pteriomorphia</taxon>
        <taxon>Pterioida</taxon>
        <taxon>Pterioidea</taxon>
        <taxon>Pteriidae</taxon>
        <taxon>Pinctada</taxon>
    </lineage>
</organism>
<evidence type="ECO:0000256" key="1">
    <source>
        <dbReference type="ARBA" id="ARBA00004477"/>
    </source>
</evidence>
<sequence>MSCDISNFLAKMAATRRFEDDKTKTKTTRSKDKKPLPAPSSVGDFVVLVVMRLCKKILLVDTSVKIGVYLIGVMLGSVFADLVQLPKSYFSNKHNLLNQLFVKFGWGWTLCGLVYHIGLTSYVYTLGKWNMVKVHLLRLCIASFWWYTMTSLFLYVESVVGVCSDKKYFFRDPCLKNGKAWLGFDISGHIFLLIHSLLTISEEVRLFKDWKRLGEMLQDNDFPKSKNIKSGDVKESCKAYKALNSYVKIGIVILAVLMVIWEFMLIISTIYRFHTTSQKISSAFLAVGCWFVSYKVILGYGQTGSLKLLKKPGESDLNFTRVK</sequence>
<feature type="transmembrane region" description="Helical" evidence="9">
    <location>
        <begin position="249"/>
        <end position="271"/>
    </location>
</feature>
<dbReference type="AlphaFoldDB" id="A0AA88XJ73"/>
<proteinExistence type="inferred from homology"/>
<dbReference type="GO" id="GO:0010945">
    <property type="term" value="F:coenzyme A diphosphatase activity"/>
    <property type="evidence" value="ECO:0007669"/>
    <property type="project" value="InterPro"/>
</dbReference>
<keyword evidence="11" id="KW-1185">Reference proteome</keyword>
<feature type="transmembrane region" description="Helical" evidence="9">
    <location>
        <begin position="105"/>
        <end position="124"/>
    </location>
</feature>
<evidence type="ECO:0000256" key="6">
    <source>
        <dbReference type="ARBA" id="ARBA00023098"/>
    </source>
</evidence>
<dbReference type="PANTHER" id="PTHR23129:SF0">
    <property type="entry name" value="ACYL-COENZYME A DIPHOSPHATASE FITM2"/>
    <property type="match status" value="1"/>
</dbReference>
<evidence type="ECO:0000313" key="11">
    <source>
        <dbReference type="Proteomes" id="UP001186944"/>
    </source>
</evidence>
<keyword evidence="5 9" id="KW-1133">Transmembrane helix</keyword>
<dbReference type="Proteomes" id="UP001186944">
    <property type="component" value="Unassembled WGS sequence"/>
</dbReference>
<feature type="transmembrane region" description="Helical" evidence="9">
    <location>
        <begin position="66"/>
        <end position="85"/>
    </location>
</feature>
<dbReference type="PANTHER" id="PTHR23129">
    <property type="entry name" value="ACYL-COENZYME A DIPHOSPHATASE FITM2"/>
    <property type="match status" value="1"/>
</dbReference>
<feature type="region of interest" description="Disordered" evidence="8">
    <location>
        <begin position="19"/>
        <end position="39"/>
    </location>
</feature>
<evidence type="ECO:0000256" key="8">
    <source>
        <dbReference type="SAM" id="MobiDB-lite"/>
    </source>
</evidence>
<keyword evidence="2 9" id="KW-0812">Transmembrane</keyword>
<accession>A0AA88XJ73</accession>
<evidence type="ECO:0000256" key="4">
    <source>
        <dbReference type="ARBA" id="ARBA00022824"/>
    </source>
</evidence>
<keyword evidence="3" id="KW-0378">Hydrolase</keyword>
<dbReference type="HAMAP" id="MF_03230">
    <property type="entry name" value="FITM2"/>
    <property type="match status" value="1"/>
</dbReference>